<protein>
    <recommendedName>
        <fullName evidence="1">Helix-turn-helix domain-containing protein</fullName>
    </recommendedName>
</protein>
<organism evidence="2 3">
    <name type="scientific">Candidatus Raymondbacteria bacterium RIFOXYD12_FULL_49_13</name>
    <dbReference type="NCBI Taxonomy" id="1817890"/>
    <lineage>
        <taxon>Bacteria</taxon>
        <taxon>Raymondiibacteriota</taxon>
    </lineage>
</organism>
<dbReference type="SUPFAM" id="SSF46955">
    <property type="entry name" value="Putative DNA-binding domain"/>
    <property type="match status" value="1"/>
</dbReference>
<name>A0A1F7F4F7_UNCRA</name>
<feature type="domain" description="Helix-turn-helix" evidence="1">
    <location>
        <begin position="4"/>
        <end position="53"/>
    </location>
</feature>
<sequence>MEKLYKPSDIAKICNVTTPTIHNWIKKGVLKVVSFPYGRKKISRANLEAFLKESGMESVKLTDAPVKSAES</sequence>
<dbReference type="Pfam" id="PF12728">
    <property type="entry name" value="HTH_17"/>
    <property type="match status" value="1"/>
</dbReference>
<comment type="caution">
    <text evidence="2">The sequence shown here is derived from an EMBL/GenBank/DDBJ whole genome shotgun (WGS) entry which is preliminary data.</text>
</comment>
<dbReference type="EMBL" id="MFYX01000125">
    <property type="protein sequence ID" value="OGK01452.1"/>
    <property type="molecule type" value="Genomic_DNA"/>
</dbReference>
<evidence type="ECO:0000259" key="1">
    <source>
        <dbReference type="Pfam" id="PF12728"/>
    </source>
</evidence>
<proteinExistence type="predicted"/>
<reference evidence="2 3" key="1">
    <citation type="journal article" date="2016" name="Nat. Commun.">
        <title>Thousands of microbial genomes shed light on interconnected biogeochemical processes in an aquifer system.</title>
        <authorList>
            <person name="Anantharaman K."/>
            <person name="Brown C.T."/>
            <person name="Hug L.A."/>
            <person name="Sharon I."/>
            <person name="Castelle C.J."/>
            <person name="Probst A.J."/>
            <person name="Thomas B.C."/>
            <person name="Singh A."/>
            <person name="Wilkins M.J."/>
            <person name="Karaoz U."/>
            <person name="Brodie E.L."/>
            <person name="Williams K.H."/>
            <person name="Hubbard S.S."/>
            <person name="Banfield J.F."/>
        </authorList>
    </citation>
    <scope>NUCLEOTIDE SEQUENCE [LARGE SCALE GENOMIC DNA]</scope>
</reference>
<dbReference type="InterPro" id="IPR041657">
    <property type="entry name" value="HTH_17"/>
</dbReference>
<evidence type="ECO:0000313" key="3">
    <source>
        <dbReference type="Proteomes" id="UP000179243"/>
    </source>
</evidence>
<dbReference type="Gene3D" id="1.10.1660.10">
    <property type="match status" value="1"/>
</dbReference>
<dbReference type="InterPro" id="IPR009061">
    <property type="entry name" value="DNA-bd_dom_put_sf"/>
</dbReference>
<accession>A0A1F7F4F7</accession>
<evidence type="ECO:0000313" key="2">
    <source>
        <dbReference type="EMBL" id="OGK01452.1"/>
    </source>
</evidence>
<gene>
    <name evidence="2" type="ORF">A2519_19190</name>
</gene>
<dbReference type="Proteomes" id="UP000179243">
    <property type="component" value="Unassembled WGS sequence"/>
</dbReference>
<dbReference type="AlphaFoldDB" id="A0A1F7F4F7"/>